<name>A0A1G5PVM3_9RHOB</name>
<evidence type="ECO:0000313" key="3">
    <source>
        <dbReference type="Proteomes" id="UP000198767"/>
    </source>
</evidence>
<keyword evidence="3" id="KW-1185">Reference proteome</keyword>
<dbReference type="Pfam" id="PF01323">
    <property type="entry name" value="DSBA"/>
    <property type="match status" value="1"/>
</dbReference>
<dbReference type="Gene3D" id="3.40.30.10">
    <property type="entry name" value="Glutaredoxin"/>
    <property type="match status" value="1"/>
</dbReference>
<dbReference type="InterPro" id="IPR036249">
    <property type="entry name" value="Thioredoxin-like_sf"/>
</dbReference>
<feature type="domain" description="Peptidase A2" evidence="1">
    <location>
        <begin position="23"/>
        <end position="54"/>
    </location>
</feature>
<dbReference type="InterPro" id="IPR001995">
    <property type="entry name" value="Peptidase_A2_cat"/>
</dbReference>
<dbReference type="PROSITE" id="PS50175">
    <property type="entry name" value="ASP_PROT_RETROV"/>
    <property type="match status" value="1"/>
</dbReference>
<dbReference type="OrthoDB" id="9813770at2"/>
<dbReference type="InterPro" id="IPR001853">
    <property type="entry name" value="DSBA-like_thioredoxin_dom"/>
</dbReference>
<dbReference type="RefSeq" id="WP_090216222.1">
    <property type="nucleotide sequence ID" value="NZ_CANMPF010000001.1"/>
</dbReference>
<reference evidence="2 3" key="1">
    <citation type="submission" date="2016-10" db="EMBL/GenBank/DDBJ databases">
        <authorList>
            <person name="de Groot N.N."/>
        </authorList>
    </citation>
    <scope>NUCLEOTIDE SEQUENCE [LARGE SCALE GENOMIC DNA]</scope>
    <source>
        <strain evidence="2 3">U95</strain>
    </source>
</reference>
<protein>
    <recommendedName>
        <fullName evidence="1">Peptidase A2 domain-containing protein</fullName>
    </recommendedName>
</protein>
<gene>
    <name evidence="2" type="ORF">SAMN04488118_102175</name>
</gene>
<proteinExistence type="predicted"/>
<evidence type="ECO:0000259" key="1">
    <source>
        <dbReference type="PROSITE" id="PS50175"/>
    </source>
</evidence>
<sequence>MPRKFTIIYDTYCGWCYGAAPVFDALLDTGAEVEVLHRHLFQGSNAPKMSEGKGDYILKADAQIAALTGQTFSQTYAEKVVMSGKEVLESGYTAQAAALVHDQGARREFEIRHKLEVLRYIDGVSAQDRDAVVSALVDLGIEPAEAEKIGTPELAERAQVLSRKADQLMQEMGSFGVPTVLSHDETGTEIVNHSAFYGNPSGVSTLLS</sequence>
<organism evidence="2 3">
    <name type="scientific">Epibacterium ulvae</name>
    <dbReference type="NCBI Taxonomy" id="1156985"/>
    <lineage>
        <taxon>Bacteria</taxon>
        <taxon>Pseudomonadati</taxon>
        <taxon>Pseudomonadota</taxon>
        <taxon>Alphaproteobacteria</taxon>
        <taxon>Rhodobacterales</taxon>
        <taxon>Roseobacteraceae</taxon>
        <taxon>Epibacterium</taxon>
    </lineage>
</organism>
<dbReference type="EMBL" id="FMWG01000002">
    <property type="protein sequence ID" value="SCZ53685.1"/>
    <property type="molecule type" value="Genomic_DNA"/>
</dbReference>
<dbReference type="Proteomes" id="UP000198767">
    <property type="component" value="Unassembled WGS sequence"/>
</dbReference>
<dbReference type="GO" id="GO:0004190">
    <property type="term" value="F:aspartic-type endopeptidase activity"/>
    <property type="evidence" value="ECO:0007669"/>
    <property type="project" value="InterPro"/>
</dbReference>
<dbReference type="STRING" id="1156985.SAMN04488118_102175"/>
<dbReference type="GO" id="GO:0016491">
    <property type="term" value="F:oxidoreductase activity"/>
    <property type="evidence" value="ECO:0007669"/>
    <property type="project" value="InterPro"/>
</dbReference>
<evidence type="ECO:0000313" key="2">
    <source>
        <dbReference type="EMBL" id="SCZ53685.1"/>
    </source>
</evidence>
<accession>A0A1G5PVM3</accession>
<dbReference type="AlphaFoldDB" id="A0A1G5PVM3"/>
<dbReference type="GO" id="GO:0006508">
    <property type="term" value="P:proteolysis"/>
    <property type="evidence" value="ECO:0007669"/>
    <property type="project" value="InterPro"/>
</dbReference>
<dbReference type="SUPFAM" id="SSF52833">
    <property type="entry name" value="Thioredoxin-like"/>
    <property type="match status" value="1"/>
</dbReference>